<evidence type="ECO:0000256" key="1">
    <source>
        <dbReference type="ARBA" id="ARBA00000971"/>
    </source>
</evidence>
<accession>A0ABQ5UVT1</accession>
<dbReference type="SUPFAM" id="SSF54534">
    <property type="entry name" value="FKBP-like"/>
    <property type="match status" value="1"/>
</dbReference>
<dbReference type="PANTHER" id="PTHR43811">
    <property type="entry name" value="FKBP-TYPE PEPTIDYL-PROLYL CIS-TRANS ISOMERASE FKPA"/>
    <property type="match status" value="1"/>
</dbReference>
<evidence type="ECO:0000256" key="7">
    <source>
        <dbReference type="SAM" id="SignalP"/>
    </source>
</evidence>
<dbReference type="Pfam" id="PF00254">
    <property type="entry name" value="FKBP_C"/>
    <property type="match status" value="1"/>
</dbReference>
<comment type="similarity">
    <text evidence="2 6">Belongs to the FKBP-type PPIase family.</text>
</comment>
<keyword evidence="4 5" id="KW-0413">Isomerase</keyword>
<dbReference type="EMBL" id="BSNJ01000001">
    <property type="protein sequence ID" value="GLQ19258.1"/>
    <property type="molecule type" value="Genomic_DNA"/>
</dbReference>
<dbReference type="EC" id="5.2.1.8" evidence="6"/>
<name>A0ABQ5UVT1_9PROT</name>
<gene>
    <name evidence="9" type="ORF">GCM10007854_02130</name>
</gene>
<dbReference type="InterPro" id="IPR046357">
    <property type="entry name" value="PPIase_dom_sf"/>
</dbReference>
<evidence type="ECO:0000256" key="5">
    <source>
        <dbReference type="PROSITE-ProRule" id="PRU00277"/>
    </source>
</evidence>
<evidence type="ECO:0000256" key="4">
    <source>
        <dbReference type="ARBA" id="ARBA00023235"/>
    </source>
</evidence>
<dbReference type="PROSITE" id="PS51257">
    <property type="entry name" value="PROKAR_LIPOPROTEIN"/>
    <property type="match status" value="1"/>
</dbReference>
<evidence type="ECO:0000313" key="9">
    <source>
        <dbReference type="EMBL" id="GLQ19258.1"/>
    </source>
</evidence>
<protein>
    <recommendedName>
        <fullName evidence="6">Peptidyl-prolyl cis-trans isomerase</fullName>
        <ecNumber evidence="6">5.2.1.8</ecNumber>
    </recommendedName>
</protein>
<reference evidence="9" key="2">
    <citation type="submission" date="2023-01" db="EMBL/GenBank/DDBJ databases">
        <title>Draft genome sequence of Algimonas porphyrae strain NBRC 108216.</title>
        <authorList>
            <person name="Sun Q."/>
            <person name="Mori K."/>
        </authorList>
    </citation>
    <scope>NUCLEOTIDE SEQUENCE</scope>
    <source>
        <strain evidence="9">NBRC 108216</strain>
    </source>
</reference>
<dbReference type="RefSeq" id="WP_284369013.1">
    <property type="nucleotide sequence ID" value="NZ_BSNJ01000001.1"/>
</dbReference>
<dbReference type="PROSITE" id="PS50059">
    <property type="entry name" value="FKBP_PPIASE"/>
    <property type="match status" value="1"/>
</dbReference>
<sequence>MSRILMAASLAALLAACTASTDDVGAVGEDDSPALVEGDFVCPDNLVFSLDDYEDETLPSASDFSVWHAENALRDGVMETDSGLQYRVLQPGLENGATPRAGEEIFANYHGFFPNGDVFDSSYQAGEPIVHTADGFIAGWNEALADMKVCETRTLYVPANLAYGENPVGRPGGTLVFHMQLLRVNRTD</sequence>
<evidence type="ECO:0000256" key="6">
    <source>
        <dbReference type="RuleBase" id="RU003915"/>
    </source>
</evidence>
<feature type="signal peptide" evidence="7">
    <location>
        <begin position="1"/>
        <end position="21"/>
    </location>
</feature>
<keyword evidence="3 5" id="KW-0697">Rotamase</keyword>
<organism evidence="9 10">
    <name type="scientific">Algimonas porphyrae</name>
    <dbReference type="NCBI Taxonomy" id="1128113"/>
    <lineage>
        <taxon>Bacteria</taxon>
        <taxon>Pseudomonadati</taxon>
        <taxon>Pseudomonadota</taxon>
        <taxon>Alphaproteobacteria</taxon>
        <taxon>Maricaulales</taxon>
        <taxon>Robiginitomaculaceae</taxon>
        <taxon>Algimonas</taxon>
    </lineage>
</organism>
<evidence type="ECO:0000256" key="2">
    <source>
        <dbReference type="ARBA" id="ARBA00006577"/>
    </source>
</evidence>
<dbReference type="Proteomes" id="UP001161390">
    <property type="component" value="Unassembled WGS sequence"/>
</dbReference>
<evidence type="ECO:0000313" key="10">
    <source>
        <dbReference type="Proteomes" id="UP001161390"/>
    </source>
</evidence>
<dbReference type="InterPro" id="IPR001179">
    <property type="entry name" value="PPIase_FKBP_dom"/>
</dbReference>
<proteinExistence type="inferred from homology"/>
<feature type="domain" description="PPIase FKBP-type" evidence="8">
    <location>
        <begin position="102"/>
        <end position="185"/>
    </location>
</feature>
<reference evidence="9" key="1">
    <citation type="journal article" date="2014" name="Int. J. Syst. Evol. Microbiol.">
        <title>Complete genome of a new Firmicutes species belonging to the dominant human colonic microbiota ('Ruminococcus bicirculans') reveals two chromosomes and a selective capacity to utilize plant glucans.</title>
        <authorList>
            <consortium name="NISC Comparative Sequencing Program"/>
            <person name="Wegmann U."/>
            <person name="Louis P."/>
            <person name="Goesmann A."/>
            <person name="Henrissat B."/>
            <person name="Duncan S.H."/>
            <person name="Flint H.J."/>
        </authorList>
    </citation>
    <scope>NUCLEOTIDE SEQUENCE</scope>
    <source>
        <strain evidence="9">NBRC 108216</strain>
    </source>
</reference>
<dbReference type="PANTHER" id="PTHR43811:SF19">
    <property type="entry name" value="39 KDA FK506-BINDING NUCLEAR PROTEIN"/>
    <property type="match status" value="1"/>
</dbReference>
<comment type="catalytic activity">
    <reaction evidence="1 5 6">
        <text>[protein]-peptidylproline (omega=180) = [protein]-peptidylproline (omega=0)</text>
        <dbReference type="Rhea" id="RHEA:16237"/>
        <dbReference type="Rhea" id="RHEA-COMP:10747"/>
        <dbReference type="Rhea" id="RHEA-COMP:10748"/>
        <dbReference type="ChEBI" id="CHEBI:83833"/>
        <dbReference type="ChEBI" id="CHEBI:83834"/>
        <dbReference type="EC" id="5.2.1.8"/>
    </reaction>
</comment>
<evidence type="ECO:0000259" key="8">
    <source>
        <dbReference type="PROSITE" id="PS50059"/>
    </source>
</evidence>
<comment type="caution">
    <text evidence="9">The sequence shown here is derived from an EMBL/GenBank/DDBJ whole genome shotgun (WGS) entry which is preliminary data.</text>
</comment>
<keyword evidence="7" id="KW-0732">Signal</keyword>
<dbReference type="Gene3D" id="3.10.50.40">
    <property type="match status" value="1"/>
</dbReference>
<keyword evidence="10" id="KW-1185">Reference proteome</keyword>
<evidence type="ECO:0000256" key="3">
    <source>
        <dbReference type="ARBA" id="ARBA00023110"/>
    </source>
</evidence>
<feature type="chain" id="PRO_5046811061" description="Peptidyl-prolyl cis-trans isomerase" evidence="7">
    <location>
        <begin position="22"/>
        <end position="188"/>
    </location>
</feature>